<dbReference type="Pfam" id="PF01346">
    <property type="entry name" value="FKBP_N"/>
    <property type="match status" value="1"/>
</dbReference>
<feature type="signal peptide" evidence="7">
    <location>
        <begin position="1"/>
        <end position="22"/>
    </location>
</feature>
<dbReference type="eggNOG" id="COG0545">
    <property type="taxonomic scope" value="Bacteria"/>
</dbReference>
<dbReference type="InterPro" id="IPR046357">
    <property type="entry name" value="PPIase_dom_sf"/>
</dbReference>
<feature type="chain" id="PRO_5001870362" description="Peptidyl-prolyl cis-trans isomerase" evidence="7">
    <location>
        <begin position="23"/>
        <end position="241"/>
    </location>
</feature>
<dbReference type="InterPro" id="IPR001179">
    <property type="entry name" value="PPIase_FKBP_dom"/>
</dbReference>
<dbReference type="PROSITE" id="PS50059">
    <property type="entry name" value="FKBP_PPIASE"/>
    <property type="match status" value="1"/>
</dbReference>
<comment type="catalytic activity">
    <reaction evidence="1 5 6">
        <text>[protein]-peptidylproline (omega=180) = [protein]-peptidylproline (omega=0)</text>
        <dbReference type="Rhea" id="RHEA:16237"/>
        <dbReference type="Rhea" id="RHEA-COMP:10747"/>
        <dbReference type="Rhea" id="RHEA-COMP:10748"/>
        <dbReference type="ChEBI" id="CHEBI:83833"/>
        <dbReference type="ChEBI" id="CHEBI:83834"/>
        <dbReference type="EC" id="5.2.1.8"/>
    </reaction>
</comment>
<dbReference type="GO" id="GO:0006457">
    <property type="term" value="P:protein folding"/>
    <property type="evidence" value="ECO:0007669"/>
    <property type="project" value="InterPro"/>
</dbReference>
<dbReference type="Pfam" id="PF00254">
    <property type="entry name" value="FKBP_C"/>
    <property type="match status" value="1"/>
</dbReference>
<dbReference type="EMBL" id="AVCI01000045">
    <property type="protein sequence ID" value="KFN41318.1"/>
    <property type="molecule type" value="Genomic_DNA"/>
</dbReference>
<dbReference type="STRING" id="1121015.GCA_000420545_00357"/>
<dbReference type="GO" id="GO:0003755">
    <property type="term" value="F:peptidyl-prolyl cis-trans isomerase activity"/>
    <property type="evidence" value="ECO:0007669"/>
    <property type="project" value="UniProtKB-UniRule"/>
</dbReference>
<dbReference type="Gene3D" id="3.10.50.40">
    <property type="match status" value="1"/>
</dbReference>
<evidence type="ECO:0000256" key="1">
    <source>
        <dbReference type="ARBA" id="ARBA00000971"/>
    </source>
</evidence>
<dbReference type="SUPFAM" id="SSF54534">
    <property type="entry name" value="FKBP-like"/>
    <property type="match status" value="1"/>
</dbReference>
<dbReference type="PATRIC" id="fig|1121015.4.peg.2756"/>
<sequence length="241" mass="25447">MKLRFLAATLAALALSSGAALAQTAPAAATPAAAPAASDKTTLSYAIGYDMARDLAERKVDLDINTLIRAVQDGYAKRPPTMPADKLGAALQAFQQKMAQQEKDQFDRITRENKAKSDAFLAANKAKTGVTTLASGVQYRIIESGTGAKPTAASTVQVHLRGSISTGQEFANTYSVANAQPASFKVSDFPLKGIKEALLMMPVGSRWEVFLPSDQAYGNDPRSPIGPAQAVVFDIKLVGSK</sequence>
<name>A0A091AM88_9GAMM</name>
<protein>
    <recommendedName>
        <fullName evidence="6">Peptidyl-prolyl cis-trans isomerase</fullName>
        <ecNumber evidence="6">5.2.1.8</ecNumber>
    </recommendedName>
</protein>
<dbReference type="OrthoDB" id="9814548at2"/>
<dbReference type="AlphaFoldDB" id="A0A091AM88"/>
<keyword evidence="10" id="KW-1185">Reference proteome</keyword>
<keyword evidence="3 5" id="KW-0697">Rotamase</keyword>
<feature type="domain" description="PPIase FKBP-type" evidence="8">
    <location>
        <begin position="153"/>
        <end position="241"/>
    </location>
</feature>
<evidence type="ECO:0000256" key="6">
    <source>
        <dbReference type="RuleBase" id="RU003915"/>
    </source>
</evidence>
<evidence type="ECO:0000256" key="2">
    <source>
        <dbReference type="ARBA" id="ARBA00006577"/>
    </source>
</evidence>
<dbReference type="PANTHER" id="PTHR43811">
    <property type="entry name" value="FKBP-TYPE PEPTIDYL-PROLYL CIS-TRANS ISOMERASE FKPA"/>
    <property type="match status" value="1"/>
</dbReference>
<comment type="similarity">
    <text evidence="2 6">Belongs to the FKBP-type PPIase family.</text>
</comment>
<dbReference type="Proteomes" id="UP000029385">
    <property type="component" value="Unassembled WGS sequence"/>
</dbReference>
<evidence type="ECO:0000256" key="7">
    <source>
        <dbReference type="SAM" id="SignalP"/>
    </source>
</evidence>
<dbReference type="EC" id="5.2.1.8" evidence="6"/>
<comment type="caution">
    <text evidence="9">The sequence shown here is derived from an EMBL/GenBank/DDBJ whole genome shotgun (WGS) entry which is preliminary data.</text>
</comment>
<dbReference type="Gene3D" id="1.10.287.460">
    <property type="entry name" value="Peptidyl-prolyl cis-trans isomerase, FKBP-type, N-terminal domain"/>
    <property type="match status" value="1"/>
</dbReference>
<dbReference type="InterPro" id="IPR036944">
    <property type="entry name" value="PPIase_FKBP_N_sf"/>
</dbReference>
<organism evidence="9 10">
    <name type="scientific">Arenimonas oryziterrae DSM 21050 = YC6267</name>
    <dbReference type="NCBI Taxonomy" id="1121015"/>
    <lineage>
        <taxon>Bacteria</taxon>
        <taxon>Pseudomonadati</taxon>
        <taxon>Pseudomonadota</taxon>
        <taxon>Gammaproteobacteria</taxon>
        <taxon>Lysobacterales</taxon>
        <taxon>Lysobacteraceae</taxon>
        <taxon>Arenimonas</taxon>
    </lineage>
</organism>
<proteinExistence type="inferred from homology"/>
<evidence type="ECO:0000256" key="3">
    <source>
        <dbReference type="ARBA" id="ARBA00023110"/>
    </source>
</evidence>
<dbReference type="PANTHER" id="PTHR43811:SF23">
    <property type="entry name" value="FKBP-TYPE 22 KDA PEPTIDYL-PROLYL CIS-TRANS ISOMERASE"/>
    <property type="match status" value="1"/>
</dbReference>
<keyword evidence="7" id="KW-0732">Signal</keyword>
<evidence type="ECO:0000313" key="9">
    <source>
        <dbReference type="EMBL" id="KFN41318.1"/>
    </source>
</evidence>
<evidence type="ECO:0000256" key="4">
    <source>
        <dbReference type="ARBA" id="ARBA00023235"/>
    </source>
</evidence>
<dbReference type="RefSeq" id="WP_022968016.1">
    <property type="nucleotide sequence ID" value="NZ_ATVD01000001.1"/>
</dbReference>
<gene>
    <name evidence="9" type="ORF">N789_05425</name>
</gene>
<dbReference type="InterPro" id="IPR000774">
    <property type="entry name" value="PPIase_FKBP_N"/>
</dbReference>
<evidence type="ECO:0000256" key="5">
    <source>
        <dbReference type="PROSITE-ProRule" id="PRU00277"/>
    </source>
</evidence>
<accession>A0A091AM88</accession>
<keyword evidence="4 5" id="KW-0413">Isomerase</keyword>
<reference evidence="9 10" key="1">
    <citation type="submission" date="2013-09" db="EMBL/GenBank/DDBJ databases">
        <title>Genome sequencing of Arenimonas oryziterrae.</title>
        <authorList>
            <person name="Chen F."/>
            <person name="Wang G."/>
        </authorList>
    </citation>
    <scope>NUCLEOTIDE SEQUENCE [LARGE SCALE GENOMIC DNA]</scope>
    <source>
        <strain evidence="9 10">YC6267</strain>
    </source>
</reference>
<evidence type="ECO:0000259" key="8">
    <source>
        <dbReference type="PROSITE" id="PS50059"/>
    </source>
</evidence>
<evidence type="ECO:0000313" key="10">
    <source>
        <dbReference type="Proteomes" id="UP000029385"/>
    </source>
</evidence>